<dbReference type="InterPro" id="IPR036390">
    <property type="entry name" value="WH_DNA-bd_sf"/>
</dbReference>
<dbReference type="GO" id="GO:0005829">
    <property type="term" value="C:cytosol"/>
    <property type="evidence" value="ECO:0007669"/>
    <property type="project" value="TreeGrafter"/>
</dbReference>
<dbReference type="GO" id="GO:0043200">
    <property type="term" value="P:response to amino acid"/>
    <property type="evidence" value="ECO:0007669"/>
    <property type="project" value="TreeGrafter"/>
</dbReference>
<dbReference type="PANTHER" id="PTHR30154:SF34">
    <property type="entry name" value="TRANSCRIPTIONAL REGULATOR AZLB"/>
    <property type="match status" value="1"/>
</dbReference>
<dbReference type="InterPro" id="IPR036388">
    <property type="entry name" value="WH-like_DNA-bd_sf"/>
</dbReference>
<proteinExistence type="predicted"/>
<dbReference type="Proteomes" id="UP000614811">
    <property type="component" value="Unassembled WGS sequence"/>
</dbReference>
<dbReference type="PRINTS" id="PR00033">
    <property type="entry name" value="HTHASNC"/>
</dbReference>
<accession>A0A918RH08</accession>
<sequence length="162" mass="18413">MAALSKINKIDLKILTILQTNARITNQQLAEQVHLSASACLSRVKRLESEGLLKRYVTEIDLEKLAAHVEAFAEVTLENHFPEDFERFDAAVRDIREVTDSYKISGAYDYLLKFVCTDVKSYNRISEEILKSNIGIGKMNTLIILERTKDFSGYPLDTLVDL</sequence>
<dbReference type="InterPro" id="IPR011991">
    <property type="entry name" value="ArsR-like_HTH"/>
</dbReference>
<dbReference type="EMBL" id="BMXA01000001">
    <property type="protein sequence ID" value="GGZ98563.1"/>
    <property type="molecule type" value="Genomic_DNA"/>
</dbReference>
<evidence type="ECO:0000259" key="4">
    <source>
        <dbReference type="PROSITE" id="PS50956"/>
    </source>
</evidence>
<gene>
    <name evidence="5" type="ORF">GCM10008090_03830</name>
</gene>
<keyword evidence="3" id="KW-0804">Transcription</keyword>
<reference evidence="5" key="2">
    <citation type="submission" date="2020-09" db="EMBL/GenBank/DDBJ databases">
        <authorList>
            <person name="Sun Q."/>
            <person name="Kim S."/>
        </authorList>
    </citation>
    <scope>NUCLEOTIDE SEQUENCE</scope>
    <source>
        <strain evidence="5">KCTC 12711</strain>
    </source>
</reference>
<keyword evidence="1" id="KW-0805">Transcription regulation</keyword>
<dbReference type="SUPFAM" id="SSF46785">
    <property type="entry name" value="Winged helix' DNA-binding domain"/>
    <property type="match status" value="1"/>
</dbReference>
<dbReference type="Pfam" id="PF01037">
    <property type="entry name" value="AsnC_trans_reg"/>
    <property type="match status" value="1"/>
</dbReference>
<dbReference type="PANTHER" id="PTHR30154">
    <property type="entry name" value="LEUCINE-RESPONSIVE REGULATORY PROTEIN"/>
    <property type="match status" value="1"/>
</dbReference>
<dbReference type="InterPro" id="IPR000485">
    <property type="entry name" value="AsnC-type_HTH_dom"/>
</dbReference>
<name>A0A918RH08_9GAMM</name>
<dbReference type="GO" id="GO:0006355">
    <property type="term" value="P:regulation of DNA-templated transcription"/>
    <property type="evidence" value="ECO:0007669"/>
    <property type="project" value="UniProtKB-ARBA"/>
</dbReference>
<dbReference type="InterPro" id="IPR011008">
    <property type="entry name" value="Dimeric_a/b-barrel"/>
</dbReference>
<evidence type="ECO:0000313" key="5">
    <source>
        <dbReference type="EMBL" id="GGZ98563.1"/>
    </source>
</evidence>
<dbReference type="AlphaFoldDB" id="A0A918RH08"/>
<keyword evidence="2" id="KW-0238">DNA-binding</keyword>
<protein>
    <submittedName>
        <fullName evidence="5">AsnC family transcriptional regulator</fullName>
    </submittedName>
</protein>
<dbReference type="Gene3D" id="3.30.70.920">
    <property type="match status" value="1"/>
</dbReference>
<feature type="domain" description="HTH asnC-type" evidence="4">
    <location>
        <begin position="7"/>
        <end position="68"/>
    </location>
</feature>
<reference evidence="5" key="1">
    <citation type="journal article" date="2014" name="Int. J. Syst. Evol. Microbiol.">
        <title>Complete genome sequence of Corynebacterium casei LMG S-19264T (=DSM 44701T), isolated from a smear-ripened cheese.</title>
        <authorList>
            <consortium name="US DOE Joint Genome Institute (JGI-PGF)"/>
            <person name="Walter F."/>
            <person name="Albersmeier A."/>
            <person name="Kalinowski J."/>
            <person name="Ruckert C."/>
        </authorList>
    </citation>
    <scope>NUCLEOTIDE SEQUENCE</scope>
    <source>
        <strain evidence="5">KCTC 12711</strain>
    </source>
</reference>
<keyword evidence="6" id="KW-1185">Reference proteome</keyword>
<dbReference type="PROSITE" id="PS50956">
    <property type="entry name" value="HTH_ASNC_2"/>
    <property type="match status" value="1"/>
</dbReference>
<organism evidence="5 6">
    <name type="scientific">Arenicella chitinivorans</name>
    <dbReference type="NCBI Taxonomy" id="1329800"/>
    <lineage>
        <taxon>Bacteria</taxon>
        <taxon>Pseudomonadati</taxon>
        <taxon>Pseudomonadota</taxon>
        <taxon>Gammaproteobacteria</taxon>
        <taxon>Arenicellales</taxon>
        <taxon>Arenicellaceae</taxon>
        <taxon>Arenicella</taxon>
    </lineage>
</organism>
<evidence type="ECO:0000256" key="3">
    <source>
        <dbReference type="ARBA" id="ARBA00023163"/>
    </source>
</evidence>
<dbReference type="Pfam" id="PF13412">
    <property type="entry name" value="HTH_24"/>
    <property type="match status" value="1"/>
</dbReference>
<dbReference type="GO" id="GO:0043565">
    <property type="term" value="F:sequence-specific DNA binding"/>
    <property type="evidence" value="ECO:0007669"/>
    <property type="project" value="InterPro"/>
</dbReference>
<dbReference type="InterPro" id="IPR019888">
    <property type="entry name" value="Tscrpt_reg_AsnC-like"/>
</dbReference>
<dbReference type="SMART" id="SM00344">
    <property type="entry name" value="HTH_ASNC"/>
    <property type="match status" value="1"/>
</dbReference>
<evidence type="ECO:0000313" key="6">
    <source>
        <dbReference type="Proteomes" id="UP000614811"/>
    </source>
</evidence>
<dbReference type="CDD" id="cd00090">
    <property type="entry name" value="HTH_ARSR"/>
    <property type="match status" value="1"/>
</dbReference>
<dbReference type="Gene3D" id="1.10.10.10">
    <property type="entry name" value="Winged helix-like DNA-binding domain superfamily/Winged helix DNA-binding domain"/>
    <property type="match status" value="1"/>
</dbReference>
<dbReference type="SUPFAM" id="SSF54909">
    <property type="entry name" value="Dimeric alpha+beta barrel"/>
    <property type="match status" value="1"/>
</dbReference>
<evidence type="ECO:0000256" key="2">
    <source>
        <dbReference type="ARBA" id="ARBA00023125"/>
    </source>
</evidence>
<dbReference type="RefSeq" id="WP_189398315.1">
    <property type="nucleotide sequence ID" value="NZ_BMXA01000001.1"/>
</dbReference>
<evidence type="ECO:0000256" key="1">
    <source>
        <dbReference type="ARBA" id="ARBA00023015"/>
    </source>
</evidence>
<comment type="caution">
    <text evidence="5">The sequence shown here is derived from an EMBL/GenBank/DDBJ whole genome shotgun (WGS) entry which is preliminary data.</text>
</comment>
<dbReference type="InterPro" id="IPR019887">
    <property type="entry name" value="Tscrpt_reg_AsnC/Lrp_C"/>
</dbReference>